<evidence type="ECO:0000256" key="3">
    <source>
        <dbReference type="SAM" id="Coils"/>
    </source>
</evidence>
<feature type="coiled-coil region" evidence="3">
    <location>
        <begin position="309"/>
        <end position="336"/>
    </location>
</feature>
<evidence type="ECO:0000259" key="5">
    <source>
        <dbReference type="PROSITE" id="PS50263"/>
    </source>
</evidence>
<dbReference type="InterPro" id="IPR036526">
    <property type="entry name" value="C-N_Hydrolase_sf"/>
</dbReference>
<keyword evidence="3" id="KW-0175">Coiled coil</keyword>
<dbReference type="PROSITE" id="PS50263">
    <property type="entry name" value="CN_HYDROLASE"/>
    <property type="match status" value="1"/>
</dbReference>
<dbReference type="GO" id="GO:0016787">
    <property type="term" value="F:hydrolase activity"/>
    <property type="evidence" value="ECO:0007669"/>
    <property type="project" value="UniProtKB-KW"/>
</dbReference>
<reference evidence="6" key="1">
    <citation type="journal article" date="2017" name="PeerJ">
        <title>Symplectin evolved from multiple duplications in bioluminescent squid.</title>
        <authorList>
            <person name="Francis W.R."/>
            <person name="Christianson L.M."/>
            <person name="Haddock S.H.D."/>
        </authorList>
    </citation>
    <scope>NUCLEOTIDE SEQUENCE</scope>
    <source>
        <strain evidence="6">9110X12</strain>
    </source>
</reference>
<proteinExistence type="evidence at transcript level"/>
<feature type="signal peptide" evidence="4">
    <location>
        <begin position="1"/>
        <end position="21"/>
    </location>
</feature>
<dbReference type="Pfam" id="PF00795">
    <property type="entry name" value="CN_hydrolase"/>
    <property type="match status" value="1"/>
</dbReference>
<comment type="similarity">
    <text evidence="1">Belongs to the carbon-nitrogen hydrolase superfamily. BTD/VNN family.</text>
</comment>
<evidence type="ECO:0000256" key="4">
    <source>
        <dbReference type="SAM" id="SignalP"/>
    </source>
</evidence>
<dbReference type="Pfam" id="PF19018">
    <property type="entry name" value="Vanin_C"/>
    <property type="match status" value="1"/>
</dbReference>
<feature type="domain" description="CN hydrolase" evidence="5">
    <location>
        <begin position="40"/>
        <end position="313"/>
    </location>
</feature>
<protein>
    <submittedName>
        <fullName evidence="6">Symplectin/biotinidase-like protein</fullName>
    </submittedName>
</protein>
<dbReference type="EMBL" id="MF631037">
    <property type="protein sequence ID" value="AXB88452.1"/>
    <property type="molecule type" value="mRNA"/>
</dbReference>
<dbReference type="SUPFAM" id="SSF56317">
    <property type="entry name" value="Carbon-nitrogen hydrolase"/>
    <property type="match status" value="1"/>
</dbReference>
<evidence type="ECO:0000256" key="1">
    <source>
        <dbReference type="ARBA" id="ARBA00008225"/>
    </source>
</evidence>
<evidence type="ECO:0000313" key="6">
    <source>
        <dbReference type="EMBL" id="AXB88452.1"/>
    </source>
</evidence>
<dbReference type="InterPro" id="IPR043957">
    <property type="entry name" value="Vanin_C"/>
</dbReference>
<accession>A0A2Z5EQ33</accession>
<dbReference type="PANTHER" id="PTHR10609:SF27">
    <property type="entry name" value="CN HYDROLASE DOMAIN-CONTAINING PROTEIN-RELATED"/>
    <property type="match status" value="1"/>
</dbReference>
<dbReference type="AlphaFoldDB" id="A0A2Z5EQ33"/>
<keyword evidence="4" id="KW-0732">Signal</keyword>
<sequence>MSVHRLSLLLLLLSLIYVADCRRSRNRQSPPPDSYRVGVVEHAVIPPSPPDVNTRKMALDGMKWNVDAYNRTMVEAKRMGVKLLVYPEYGLYGTRMTRERMSLFAETIPDPKEGHRNPCIDRDFTGGQVQRWLSCSARYNYMFIVVNMAGREACKPEDECPSDGQFLYNTNVVFSPKGEIIARYYKTNLFKEDWFNSSKSDDLAIFDTPFGKFATFICFDIMFKKPTVELIRKHNIRNIAYSTAWVERPPIFRSIAMHSGVARAAKANILSANLHWLPTNSYGSGIYTPDGAVTYHYRKNDPKSKLLWADIHKIDMEAIEEDEQEQEDEIKDANVLDLFKTKDLPLFKFKHLTARSGLVEVCQGQFCCKATYAIEGHNQEDYAVGIYDGYILASEKKLYVQICTLLKCPNSECGTEITNVRTVFSHFSLKGTGLDSYFIFPSVMAMDEGQYKLASDAWTYNEHNGIKSQPEQTVHLHSANLLARVYRRDVLLRDPNKKKNEGSEKWVNSTINFVLRTITSFIFSIIV</sequence>
<feature type="chain" id="PRO_5016343319" evidence="4">
    <location>
        <begin position="22"/>
        <end position="527"/>
    </location>
</feature>
<evidence type="ECO:0000256" key="2">
    <source>
        <dbReference type="ARBA" id="ARBA00022801"/>
    </source>
</evidence>
<dbReference type="PANTHER" id="PTHR10609">
    <property type="entry name" value="BIOTINIDASE-RELATED"/>
    <property type="match status" value="1"/>
</dbReference>
<dbReference type="InterPro" id="IPR040154">
    <property type="entry name" value="Biotinidase/VNN"/>
</dbReference>
<keyword evidence="2" id="KW-0378">Hydrolase</keyword>
<organism evidence="6">
    <name type="scientific">Pterygioteuthis hoylei</name>
    <name type="common">Squid</name>
    <name type="synonym">Pterygioteuthis giardi hoylei</name>
    <dbReference type="NCBI Taxonomy" id="559549"/>
    <lineage>
        <taxon>Eukaryota</taxon>
        <taxon>Metazoa</taxon>
        <taxon>Spiralia</taxon>
        <taxon>Lophotrochozoa</taxon>
        <taxon>Mollusca</taxon>
        <taxon>Cephalopoda</taxon>
        <taxon>Coleoidea</taxon>
        <taxon>Decapodiformes</taxon>
        <taxon>Oegopsida</taxon>
        <taxon>Enoploteuthidae</taxon>
        <taxon>Pterygioteuthis</taxon>
    </lineage>
</organism>
<name>A0A2Z5EQ33_PTEHO</name>
<dbReference type="InterPro" id="IPR003010">
    <property type="entry name" value="C-N_Hydrolase"/>
</dbReference>
<dbReference type="Gene3D" id="3.60.110.10">
    <property type="entry name" value="Carbon-nitrogen hydrolase"/>
    <property type="match status" value="1"/>
</dbReference>